<evidence type="ECO:0000256" key="3">
    <source>
        <dbReference type="ARBA" id="ARBA00022618"/>
    </source>
</evidence>
<dbReference type="Gene3D" id="3.90.190.10">
    <property type="entry name" value="Protein tyrosine phosphatase superfamily"/>
    <property type="match status" value="2"/>
</dbReference>
<dbReference type="PROSITE" id="PS50056">
    <property type="entry name" value="TYR_PHOSPHATASE_2"/>
    <property type="match status" value="1"/>
</dbReference>
<comment type="similarity">
    <text evidence="1">Belongs to the protein-tyrosine phosphatase family. Non-receptor class CDC14 subfamily.</text>
</comment>
<feature type="domain" description="Tyrosine-protein phosphatase" evidence="8">
    <location>
        <begin position="170"/>
        <end position="324"/>
    </location>
</feature>
<dbReference type="FunFam" id="3.90.190.10:FF:000006">
    <property type="entry name" value="Dual specificity protein phosphatase CDC14B"/>
    <property type="match status" value="1"/>
</dbReference>
<keyword evidence="4" id="KW-0378">Hydrolase</keyword>
<reference evidence="10" key="1">
    <citation type="submission" date="2015-12" db="EMBL/GenBank/DDBJ databases">
        <title>De novo transcriptome assembly of four potential Pierce s Disease insect vectors from Arizona vineyards.</title>
        <authorList>
            <person name="Tassone E.E."/>
        </authorList>
    </citation>
    <scope>NUCLEOTIDE SEQUENCE</scope>
</reference>
<evidence type="ECO:0000256" key="5">
    <source>
        <dbReference type="ARBA" id="ARBA00022912"/>
    </source>
</evidence>
<dbReference type="InterPro" id="IPR029021">
    <property type="entry name" value="Prot-tyrosine_phosphatase-like"/>
</dbReference>
<dbReference type="GO" id="GO:0004725">
    <property type="term" value="F:protein tyrosine phosphatase activity"/>
    <property type="evidence" value="ECO:0007669"/>
    <property type="project" value="UniProtKB-EC"/>
</dbReference>
<dbReference type="CDD" id="cd14499">
    <property type="entry name" value="CDC14_C"/>
    <property type="match status" value="1"/>
</dbReference>
<evidence type="ECO:0000256" key="1">
    <source>
        <dbReference type="ARBA" id="ARBA00007315"/>
    </source>
</evidence>
<sequence length="405" mass="46654">FVSEILVNRLYFVTYKGKTHKMIPEVHFFSSDDEFKYNNFYKDFGPLNILAVYKFNQKLRFKLNSAPLLSKRIVQFTTSNPQKRVNAAFLMATYCLIYLKMKPREIYDRLSSIRHPFLSFQDASNREGLYTIRLFDCINAFSKAIKYGFLDFNDFDSTICEKMETTIGGDMSWIIPQKMLAFSSPVDDPPDRTYHSPKFYVEAFHKNKINTVVRLNCKTYDSKQFTDNGIDHYDLIFPDGGTPPSDVLERFLEISEFKNSVIAVHCKAGLGRTGCLIGAYLMKHYRLSSSEAIAWMRICRPGCVIGSQQSWLEDMEPLMWSLGDGHRNRLFGESQAIHIHQYGIYSKQSNPSSEGDNAYARLSRPSSLFNSHSKDIRRHSSNRLNGEPSLTKWQDARPKSRPCSG</sequence>
<dbReference type="InterPro" id="IPR016130">
    <property type="entry name" value="Tyr_Pase_AS"/>
</dbReference>
<dbReference type="SMART" id="SM00195">
    <property type="entry name" value="DSPc"/>
    <property type="match status" value="1"/>
</dbReference>
<dbReference type="PROSITE" id="PS00383">
    <property type="entry name" value="TYR_PHOSPHATASE_1"/>
    <property type="match status" value="1"/>
</dbReference>
<dbReference type="InterPro" id="IPR044506">
    <property type="entry name" value="CDC14_C"/>
</dbReference>
<protein>
    <recommendedName>
        <fullName evidence="2">protein-tyrosine-phosphatase</fullName>
        <ecNumber evidence="2">3.1.3.48</ecNumber>
    </recommendedName>
</protein>
<proteinExistence type="inferred from homology"/>
<dbReference type="AlphaFoldDB" id="A0A1B6CSJ0"/>
<gene>
    <name evidence="10" type="ORF">g.3999</name>
</gene>
<evidence type="ECO:0000256" key="4">
    <source>
        <dbReference type="ARBA" id="ARBA00022801"/>
    </source>
</evidence>
<dbReference type="EMBL" id="GEDC01020878">
    <property type="protein sequence ID" value="JAS16420.1"/>
    <property type="molecule type" value="Transcribed_RNA"/>
</dbReference>
<dbReference type="InterPro" id="IPR000340">
    <property type="entry name" value="Dual-sp_phosphatase_cat-dom"/>
</dbReference>
<evidence type="ECO:0000256" key="7">
    <source>
        <dbReference type="SAM" id="MobiDB-lite"/>
    </source>
</evidence>
<keyword evidence="5" id="KW-0904">Protein phosphatase</keyword>
<dbReference type="Pfam" id="PF14671">
    <property type="entry name" value="DSPn"/>
    <property type="match status" value="1"/>
</dbReference>
<dbReference type="Pfam" id="PF00782">
    <property type="entry name" value="DSPc"/>
    <property type="match status" value="1"/>
</dbReference>
<accession>A0A1B6CSJ0</accession>
<dbReference type="PROSITE" id="PS50054">
    <property type="entry name" value="TYR_PHOSPHATASE_DUAL"/>
    <property type="match status" value="1"/>
</dbReference>
<dbReference type="EC" id="3.1.3.48" evidence="2"/>
<dbReference type="GO" id="GO:0051301">
    <property type="term" value="P:cell division"/>
    <property type="evidence" value="ECO:0007669"/>
    <property type="project" value="UniProtKB-KW"/>
</dbReference>
<dbReference type="InterPro" id="IPR050561">
    <property type="entry name" value="PTP"/>
</dbReference>
<dbReference type="CDD" id="cd17657">
    <property type="entry name" value="CDC14_N"/>
    <property type="match status" value="1"/>
</dbReference>
<dbReference type="InterPro" id="IPR020422">
    <property type="entry name" value="TYR_PHOSPHATASE_DUAL_dom"/>
</dbReference>
<evidence type="ECO:0000259" key="8">
    <source>
        <dbReference type="PROSITE" id="PS50054"/>
    </source>
</evidence>
<evidence type="ECO:0000256" key="2">
    <source>
        <dbReference type="ARBA" id="ARBA00013064"/>
    </source>
</evidence>
<feature type="non-terminal residue" evidence="10">
    <location>
        <position position="405"/>
    </location>
</feature>
<name>A0A1B6CSJ0_9HEMI</name>
<feature type="domain" description="Tyrosine specific protein phosphatases" evidence="9">
    <location>
        <begin position="245"/>
        <end position="311"/>
    </location>
</feature>
<keyword evidence="6" id="KW-0131">Cell cycle</keyword>
<keyword evidence="3" id="KW-0132">Cell division</keyword>
<dbReference type="PANTHER" id="PTHR23339">
    <property type="entry name" value="TYROSINE SPECIFIC PROTEIN PHOSPHATASE AND DUAL SPECIFICITY PROTEIN PHOSPHATASE"/>
    <property type="match status" value="1"/>
</dbReference>
<dbReference type="SUPFAM" id="SSF52799">
    <property type="entry name" value="(Phosphotyrosine protein) phosphatases II"/>
    <property type="match status" value="2"/>
</dbReference>
<dbReference type="InterPro" id="IPR000387">
    <property type="entry name" value="Tyr_Pase_dom"/>
</dbReference>
<feature type="region of interest" description="Disordered" evidence="7">
    <location>
        <begin position="369"/>
        <end position="405"/>
    </location>
</feature>
<evidence type="ECO:0000313" key="10">
    <source>
        <dbReference type="EMBL" id="JAS16420.1"/>
    </source>
</evidence>
<feature type="non-terminal residue" evidence="10">
    <location>
        <position position="1"/>
    </location>
</feature>
<dbReference type="InterPro" id="IPR029260">
    <property type="entry name" value="DSPn"/>
</dbReference>
<organism evidence="10">
    <name type="scientific">Clastoptera arizonana</name>
    <name type="common">Arizona spittle bug</name>
    <dbReference type="NCBI Taxonomy" id="38151"/>
    <lineage>
        <taxon>Eukaryota</taxon>
        <taxon>Metazoa</taxon>
        <taxon>Ecdysozoa</taxon>
        <taxon>Arthropoda</taxon>
        <taxon>Hexapoda</taxon>
        <taxon>Insecta</taxon>
        <taxon>Pterygota</taxon>
        <taxon>Neoptera</taxon>
        <taxon>Paraneoptera</taxon>
        <taxon>Hemiptera</taxon>
        <taxon>Auchenorrhyncha</taxon>
        <taxon>Cercopoidea</taxon>
        <taxon>Clastopteridae</taxon>
        <taxon>Clastoptera</taxon>
    </lineage>
</organism>
<evidence type="ECO:0000256" key="6">
    <source>
        <dbReference type="ARBA" id="ARBA00023306"/>
    </source>
</evidence>
<evidence type="ECO:0000259" key="9">
    <source>
        <dbReference type="PROSITE" id="PS50056"/>
    </source>
</evidence>